<reference evidence="6" key="1">
    <citation type="submission" date="2022-01" db="EMBL/GenBank/DDBJ databases">
        <title>Corynebacterium sp. nov isolated from isolated from the feces of the greater white-fronted geese (Anser albifrons) at Poyang Lake, PR China.</title>
        <authorList>
            <person name="Liu Q."/>
        </authorList>
    </citation>
    <scope>NUCLEOTIDE SEQUENCE</scope>
    <source>
        <strain evidence="6">JCM 32435</strain>
    </source>
</reference>
<dbReference type="InterPro" id="IPR036049">
    <property type="entry name" value="Ribosomal_uL29_sf"/>
</dbReference>
<dbReference type="CDD" id="cd00427">
    <property type="entry name" value="Ribosomal_L29_HIP"/>
    <property type="match status" value="1"/>
</dbReference>
<dbReference type="NCBIfam" id="TIGR00012">
    <property type="entry name" value="L29"/>
    <property type="match status" value="1"/>
</dbReference>
<evidence type="ECO:0000256" key="4">
    <source>
        <dbReference type="ARBA" id="ARBA00035204"/>
    </source>
</evidence>
<dbReference type="PANTHER" id="PTHR10916:SF0">
    <property type="entry name" value="LARGE RIBOSOMAL SUBUNIT PROTEIN UL29C"/>
    <property type="match status" value="1"/>
</dbReference>
<dbReference type="RefSeq" id="WP_236117689.1">
    <property type="nucleotide sequence ID" value="NZ_JAKGSI010000001.1"/>
</dbReference>
<dbReference type="InterPro" id="IPR018254">
    <property type="entry name" value="Ribosomal_uL29_CS"/>
</dbReference>
<dbReference type="FunFam" id="1.10.287.310:FF:000001">
    <property type="entry name" value="50S ribosomal protein L29"/>
    <property type="match status" value="1"/>
</dbReference>
<dbReference type="PROSITE" id="PS00579">
    <property type="entry name" value="RIBOSOMAL_L29"/>
    <property type="match status" value="1"/>
</dbReference>
<evidence type="ECO:0000256" key="1">
    <source>
        <dbReference type="ARBA" id="ARBA00009254"/>
    </source>
</evidence>
<protein>
    <recommendedName>
        <fullName evidence="4 5">Large ribosomal subunit protein uL29</fullName>
    </recommendedName>
</protein>
<dbReference type="SUPFAM" id="SSF46561">
    <property type="entry name" value="Ribosomal protein L29 (L29p)"/>
    <property type="match status" value="1"/>
</dbReference>
<dbReference type="GO" id="GO:0006412">
    <property type="term" value="P:translation"/>
    <property type="evidence" value="ECO:0007669"/>
    <property type="project" value="UniProtKB-UniRule"/>
</dbReference>
<dbReference type="HAMAP" id="MF_00374">
    <property type="entry name" value="Ribosomal_uL29"/>
    <property type="match status" value="1"/>
</dbReference>
<proteinExistence type="inferred from homology"/>
<keyword evidence="7" id="KW-1185">Reference proteome</keyword>
<dbReference type="Pfam" id="PF00831">
    <property type="entry name" value="Ribosomal_L29"/>
    <property type="match status" value="1"/>
</dbReference>
<evidence type="ECO:0000256" key="5">
    <source>
        <dbReference type="HAMAP-Rule" id="MF_00374"/>
    </source>
</evidence>
<evidence type="ECO:0000313" key="6">
    <source>
        <dbReference type="EMBL" id="MCF4005900.1"/>
    </source>
</evidence>
<dbReference type="EMBL" id="JAKGSI010000001">
    <property type="protein sequence ID" value="MCF4005900.1"/>
    <property type="molecule type" value="Genomic_DNA"/>
</dbReference>
<gene>
    <name evidence="5 6" type="primary">rpmC</name>
    <name evidence="6" type="ORF">L1O03_01755</name>
</gene>
<comment type="similarity">
    <text evidence="1 5">Belongs to the universal ribosomal protein uL29 family.</text>
</comment>
<evidence type="ECO:0000256" key="3">
    <source>
        <dbReference type="ARBA" id="ARBA00023274"/>
    </source>
</evidence>
<dbReference type="Gene3D" id="1.10.287.310">
    <property type="match status" value="1"/>
</dbReference>
<dbReference type="InterPro" id="IPR001854">
    <property type="entry name" value="Ribosomal_uL29"/>
</dbReference>
<evidence type="ECO:0000256" key="2">
    <source>
        <dbReference type="ARBA" id="ARBA00022980"/>
    </source>
</evidence>
<dbReference type="GO" id="GO:0003735">
    <property type="term" value="F:structural constituent of ribosome"/>
    <property type="evidence" value="ECO:0007669"/>
    <property type="project" value="InterPro"/>
</dbReference>
<comment type="caution">
    <text evidence="6">The sequence shown here is derived from an EMBL/GenBank/DDBJ whole genome shotgun (WGS) entry which is preliminary data.</text>
</comment>
<sequence length="76" mass="8643">MATGTPAHEFRELSSDELTTRLSEAKEELFNLRFQHATGQLTNNRRLRTVKRDIARIYTVIRERELGLSTAPGAEA</sequence>
<dbReference type="PANTHER" id="PTHR10916">
    <property type="entry name" value="60S RIBOSOMAL PROTEIN L35/50S RIBOSOMAL PROTEIN L29"/>
    <property type="match status" value="1"/>
</dbReference>
<keyword evidence="3 5" id="KW-0687">Ribonucleoprotein</keyword>
<organism evidence="6 7">
    <name type="scientific">Corynebacterium uropygiale</name>
    <dbReference type="NCBI Taxonomy" id="1775911"/>
    <lineage>
        <taxon>Bacteria</taxon>
        <taxon>Bacillati</taxon>
        <taxon>Actinomycetota</taxon>
        <taxon>Actinomycetes</taxon>
        <taxon>Mycobacteriales</taxon>
        <taxon>Corynebacteriaceae</taxon>
        <taxon>Corynebacterium</taxon>
    </lineage>
</organism>
<accession>A0A9X1TXC2</accession>
<keyword evidence="2 5" id="KW-0689">Ribosomal protein</keyword>
<name>A0A9X1TXC2_9CORY</name>
<dbReference type="Proteomes" id="UP001139336">
    <property type="component" value="Unassembled WGS sequence"/>
</dbReference>
<dbReference type="InterPro" id="IPR050063">
    <property type="entry name" value="Ribosomal_protein_uL29"/>
</dbReference>
<dbReference type="GO" id="GO:0022625">
    <property type="term" value="C:cytosolic large ribosomal subunit"/>
    <property type="evidence" value="ECO:0007669"/>
    <property type="project" value="TreeGrafter"/>
</dbReference>
<evidence type="ECO:0000313" key="7">
    <source>
        <dbReference type="Proteomes" id="UP001139336"/>
    </source>
</evidence>
<dbReference type="AlphaFoldDB" id="A0A9X1TXC2"/>